<dbReference type="GO" id="GO:0016020">
    <property type="term" value="C:membrane"/>
    <property type="evidence" value="ECO:0007669"/>
    <property type="project" value="UniProtKB-SubCell"/>
</dbReference>
<proteinExistence type="inferred from homology"/>
<evidence type="ECO:0000313" key="9">
    <source>
        <dbReference type="Proteomes" id="UP000238196"/>
    </source>
</evidence>
<dbReference type="InterPro" id="IPR006311">
    <property type="entry name" value="TAT_signal"/>
</dbReference>
<dbReference type="PIRSF" id="PIRSF002854">
    <property type="entry name" value="MetQ"/>
    <property type="match status" value="1"/>
</dbReference>
<evidence type="ECO:0000313" key="8">
    <source>
        <dbReference type="EMBL" id="PPC76918.1"/>
    </source>
</evidence>
<reference evidence="8 9" key="1">
    <citation type="submission" date="2018-02" db="EMBL/GenBank/DDBJ databases">
        <title>novel marine gammaproteobacteria from coastal saline agro ecosystem.</title>
        <authorList>
            <person name="Krishnan R."/>
            <person name="Ramesh Kumar N."/>
        </authorList>
    </citation>
    <scope>NUCLEOTIDE SEQUENCE [LARGE SCALE GENOMIC DNA]</scope>
    <source>
        <strain evidence="8 9">228</strain>
    </source>
</reference>
<feature type="chain" id="PRO_5015586038" description="Lipoprotein" evidence="7">
    <location>
        <begin position="27"/>
        <end position="267"/>
    </location>
</feature>
<dbReference type="InterPro" id="IPR004872">
    <property type="entry name" value="Lipoprotein_NlpA"/>
</dbReference>
<keyword evidence="2 7" id="KW-0732">Signal</keyword>
<dbReference type="NCBIfam" id="TIGR00363">
    <property type="entry name" value="MetQ/NlpA family lipoprotein"/>
    <property type="match status" value="1"/>
</dbReference>
<evidence type="ECO:0000256" key="5">
    <source>
        <dbReference type="ARBA" id="ARBA00023288"/>
    </source>
</evidence>
<protein>
    <recommendedName>
        <fullName evidence="6">Lipoprotein</fullName>
    </recommendedName>
</protein>
<dbReference type="Pfam" id="PF03180">
    <property type="entry name" value="Lipoprotein_9"/>
    <property type="match status" value="1"/>
</dbReference>
<dbReference type="PROSITE" id="PS51318">
    <property type="entry name" value="TAT"/>
    <property type="match status" value="1"/>
</dbReference>
<gene>
    <name evidence="8" type="ORF">C4K68_12890</name>
</gene>
<evidence type="ECO:0000256" key="6">
    <source>
        <dbReference type="PIRNR" id="PIRNR002854"/>
    </source>
</evidence>
<keyword evidence="5 6" id="KW-0449">Lipoprotein</keyword>
<dbReference type="PANTHER" id="PTHR30429:SF1">
    <property type="entry name" value="D-METHIONINE-BINDING LIPOPROTEIN METQ-RELATED"/>
    <property type="match status" value="1"/>
</dbReference>
<keyword evidence="4" id="KW-0564">Palmitate</keyword>
<evidence type="ECO:0000256" key="1">
    <source>
        <dbReference type="ARBA" id="ARBA00004635"/>
    </source>
</evidence>
<dbReference type="PANTHER" id="PTHR30429">
    <property type="entry name" value="D-METHIONINE-BINDING LIPOPROTEIN METQ"/>
    <property type="match status" value="1"/>
</dbReference>
<dbReference type="EMBL" id="PRLP01000037">
    <property type="protein sequence ID" value="PPC76918.1"/>
    <property type="molecule type" value="Genomic_DNA"/>
</dbReference>
<dbReference type="SUPFAM" id="SSF53850">
    <property type="entry name" value="Periplasmic binding protein-like II"/>
    <property type="match status" value="1"/>
</dbReference>
<keyword evidence="3" id="KW-0472">Membrane</keyword>
<sequence>MSNRRTFIKTVAAAAVSLLVWGQAQAAEPLKVGVMAGPESQVMETAAAEAKKRFDVDVKLIEFSDYVAPNVALADGSIDANAFQHRPYLDAMVRDRGFKLVAVANTFVYPIAAYSKKIKNISELPEGAQIAIPNDPSNEGRVLILLDKQGLIKLEDNKNLEATPLNIAENPKKFKFVELDAAQLPRALDDVDLAFINNTYAVPAGLLPTRDGVLVEDKDSPYVNVFAAREDNQNDPRLQKLIEAYQSDAVAARAEELFKGTAIPGWK</sequence>
<dbReference type="CDD" id="cd13598">
    <property type="entry name" value="PBP2_lipoprotein_IlpA_like"/>
    <property type="match status" value="1"/>
</dbReference>
<evidence type="ECO:0000256" key="7">
    <source>
        <dbReference type="SAM" id="SignalP"/>
    </source>
</evidence>
<evidence type="ECO:0000256" key="4">
    <source>
        <dbReference type="ARBA" id="ARBA00023139"/>
    </source>
</evidence>
<comment type="similarity">
    <text evidence="6">Belongs to the nlpA lipoprotein family.</text>
</comment>
<dbReference type="Gene3D" id="3.40.190.10">
    <property type="entry name" value="Periplasmic binding protein-like II"/>
    <property type="match status" value="2"/>
</dbReference>
<evidence type="ECO:0000256" key="2">
    <source>
        <dbReference type="ARBA" id="ARBA00022729"/>
    </source>
</evidence>
<accession>A0A2S5KQ79</accession>
<organism evidence="8 9">
    <name type="scientific">Proteobacteria bacterium 228</name>
    <dbReference type="NCBI Taxonomy" id="2083153"/>
    <lineage>
        <taxon>Bacteria</taxon>
        <taxon>Pseudomonadati</taxon>
        <taxon>Pseudomonadota</taxon>
    </lineage>
</organism>
<name>A0A2S5KQ79_9PROT</name>
<dbReference type="AlphaFoldDB" id="A0A2S5KQ79"/>
<dbReference type="OrthoDB" id="9812878at2"/>
<comment type="caution">
    <text evidence="8">The sequence shown here is derived from an EMBL/GenBank/DDBJ whole genome shotgun (WGS) entry which is preliminary data.</text>
</comment>
<comment type="subcellular location">
    <subcellularLocation>
        <location evidence="1">Membrane</location>
        <topology evidence="1">Lipid-anchor</topology>
    </subcellularLocation>
</comment>
<evidence type="ECO:0000256" key="3">
    <source>
        <dbReference type="ARBA" id="ARBA00023136"/>
    </source>
</evidence>
<dbReference type="Proteomes" id="UP000238196">
    <property type="component" value="Unassembled WGS sequence"/>
</dbReference>
<feature type="signal peptide" evidence="7">
    <location>
        <begin position="1"/>
        <end position="26"/>
    </location>
</feature>